<feature type="compositionally biased region" description="Polar residues" evidence="1">
    <location>
        <begin position="149"/>
        <end position="158"/>
    </location>
</feature>
<dbReference type="AlphaFoldDB" id="A0A4C1ZSX7"/>
<comment type="caution">
    <text evidence="2">The sequence shown here is derived from an EMBL/GenBank/DDBJ whole genome shotgun (WGS) entry which is preliminary data.</text>
</comment>
<sequence length="158" mass="17650">MRRSCLYSVGKCLGRSRQTGAAAGVCRRPGRALFIYELWLREKVVRGGRWGGGGASGVTLVSKTYLALRIFMSVAADDSRGTRRSSNELRNDRPQREMEIFHIPSGMTTRRMGRFIAVIALMQVGGRHPRVTRASPLRPAARPPANSSHYYTESYDFT</sequence>
<dbReference type="Proteomes" id="UP000299102">
    <property type="component" value="Unassembled WGS sequence"/>
</dbReference>
<proteinExistence type="predicted"/>
<name>A0A4C1ZSX7_EUMVA</name>
<keyword evidence="3" id="KW-1185">Reference proteome</keyword>
<dbReference type="EMBL" id="BGZK01002088">
    <property type="protein sequence ID" value="GBP90532.1"/>
    <property type="molecule type" value="Genomic_DNA"/>
</dbReference>
<protein>
    <submittedName>
        <fullName evidence="2">Uncharacterized protein</fullName>
    </submittedName>
</protein>
<feature type="compositionally biased region" description="Low complexity" evidence="1">
    <location>
        <begin position="133"/>
        <end position="148"/>
    </location>
</feature>
<evidence type="ECO:0000313" key="2">
    <source>
        <dbReference type="EMBL" id="GBP90532.1"/>
    </source>
</evidence>
<organism evidence="2 3">
    <name type="scientific">Eumeta variegata</name>
    <name type="common">Bagworm moth</name>
    <name type="synonym">Eumeta japonica</name>
    <dbReference type="NCBI Taxonomy" id="151549"/>
    <lineage>
        <taxon>Eukaryota</taxon>
        <taxon>Metazoa</taxon>
        <taxon>Ecdysozoa</taxon>
        <taxon>Arthropoda</taxon>
        <taxon>Hexapoda</taxon>
        <taxon>Insecta</taxon>
        <taxon>Pterygota</taxon>
        <taxon>Neoptera</taxon>
        <taxon>Endopterygota</taxon>
        <taxon>Lepidoptera</taxon>
        <taxon>Glossata</taxon>
        <taxon>Ditrysia</taxon>
        <taxon>Tineoidea</taxon>
        <taxon>Psychidae</taxon>
        <taxon>Oiketicinae</taxon>
        <taxon>Eumeta</taxon>
    </lineage>
</organism>
<accession>A0A4C1ZSX7</accession>
<feature type="region of interest" description="Disordered" evidence="1">
    <location>
        <begin position="131"/>
        <end position="158"/>
    </location>
</feature>
<evidence type="ECO:0000256" key="1">
    <source>
        <dbReference type="SAM" id="MobiDB-lite"/>
    </source>
</evidence>
<evidence type="ECO:0000313" key="3">
    <source>
        <dbReference type="Proteomes" id="UP000299102"/>
    </source>
</evidence>
<gene>
    <name evidence="2" type="ORF">EVAR_68909_1</name>
</gene>
<reference evidence="2 3" key="1">
    <citation type="journal article" date="2019" name="Commun. Biol.">
        <title>The bagworm genome reveals a unique fibroin gene that provides high tensile strength.</title>
        <authorList>
            <person name="Kono N."/>
            <person name="Nakamura H."/>
            <person name="Ohtoshi R."/>
            <person name="Tomita M."/>
            <person name="Numata K."/>
            <person name="Arakawa K."/>
        </authorList>
    </citation>
    <scope>NUCLEOTIDE SEQUENCE [LARGE SCALE GENOMIC DNA]</scope>
</reference>